<feature type="domain" description="CAAX prenyl protease 2/Lysostaphin resistance protein A-like" evidence="2">
    <location>
        <begin position="60"/>
        <end position="148"/>
    </location>
</feature>
<dbReference type="Proteomes" id="UP000004931">
    <property type="component" value="Unassembled WGS sequence"/>
</dbReference>
<dbReference type="InterPro" id="IPR003675">
    <property type="entry name" value="Rce1/LyrA-like_dom"/>
</dbReference>
<proteinExistence type="predicted"/>
<dbReference type="GO" id="GO:0080120">
    <property type="term" value="P:CAAX-box protein maturation"/>
    <property type="evidence" value="ECO:0007669"/>
    <property type="project" value="UniProtKB-ARBA"/>
</dbReference>
<evidence type="ECO:0000313" key="3">
    <source>
        <dbReference type="EMBL" id="EAW32358.1"/>
    </source>
</evidence>
<accession>A0Y8A4</accession>
<dbReference type="EMBL" id="AAVT01000001">
    <property type="protein sequence ID" value="EAW32358.1"/>
    <property type="molecule type" value="Genomic_DNA"/>
</dbReference>
<keyword evidence="1" id="KW-0472">Membrane</keyword>
<sequence length="168" mass="18563">MGVFAFVTAWLLSTPAVFWDAVATFSTTPVKYAFALLAALGFFYAVLKRRGLTLDPAQGLWVAYLLYISIAEELAFRLFLPRVLEPTSGFIAAIVLSNLLFAGLHYFTLRWKWQNCLFAFLGGVGLSRLLDNSGDLALVVLVHFVATFLNTPSPPGATTKEVELRRLV</sequence>
<evidence type="ECO:0000259" key="2">
    <source>
        <dbReference type="Pfam" id="PF02517"/>
    </source>
</evidence>
<keyword evidence="1" id="KW-0812">Transmembrane</keyword>
<name>A0Y8A4_9GAMM</name>
<feature type="transmembrane region" description="Helical" evidence="1">
    <location>
        <begin position="59"/>
        <end position="80"/>
    </location>
</feature>
<organism evidence="3 4">
    <name type="scientific">marine gamma proteobacterium HTCC2143</name>
    <dbReference type="NCBI Taxonomy" id="247633"/>
    <lineage>
        <taxon>Bacteria</taxon>
        <taxon>Pseudomonadati</taxon>
        <taxon>Pseudomonadota</taxon>
        <taxon>Gammaproteobacteria</taxon>
        <taxon>Cellvibrionales</taxon>
        <taxon>Spongiibacteraceae</taxon>
        <taxon>BD1-7 clade</taxon>
    </lineage>
</organism>
<evidence type="ECO:0000313" key="4">
    <source>
        <dbReference type="Proteomes" id="UP000004931"/>
    </source>
</evidence>
<reference evidence="3 4" key="1">
    <citation type="journal article" date="2010" name="J. Bacteriol.">
        <title>Genome sequence of the oligotrophic marine Gammaproteobacterium HTCC2143, isolated from the Oregon Coast.</title>
        <authorList>
            <person name="Oh H.M."/>
            <person name="Kang I."/>
            <person name="Ferriera S."/>
            <person name="Giovannoni S.J."/>
            <person name="Cho J.C."/>
        </authorList>
    </citation>
    <scope>NUCLEOTIDE SEQUENCE [LARGE SCALE GENOMIC DNA]</scope>
    <source>
        <strain evidence="3 4">HTCC2143</strain>
    </source>
</reference>
<comment type="caution">
    <text evidence="3">The sequence shown here is derived from an EMBL/GenBank/DDBJ whole genome shotgun (WGS) entry which is preliminary data.</text>
</comment>
<keyword evidence="1" id="KW-1133">Transmembrane helix</keyword>
<feature type="transmembrane region" description="Helical" evidence="1">
    <location>
        <begin position="30"/>
        <end position="47"/>
    </location>
</feature>
<protein>
    <recommendedName>
        <fullName evidence="2">CAAX prenyl protease 2/Lysostaphin resistance protein A-like domain-containing protein</fullName>
    </recommendedName>
</protein>
<keyword evidence="4" id="KW-1185">Reference proteome</keyword>
<dbReference type="Pfam" id="PF02517">
    <property type="entry name" value="Rce1-like"/>
    <property type="match status" value="1"/>
</dbReference>
<evidence type="ECO:0000256" key="1">
    <source>
        <dbReference type="SAM" id="Phobius"/>
    </source>
</evidence>
<gene>
    <name evidence="3" type="ORF">GP2143_13921</name>
</gene>
<dbReference type="GO" id="GO:0004175">
    <property type="term" value="F:endopeptidase activity"/>
    <property type="evidence" value="ECO:0007669"/>
    <property type="project" value="UniProtKB-ARBA"/>
</dbReference>
<dbReference type="STRING" id="247633.GP2143_13921"/>
<dbReference type="AlphaFoldDB" id="A0Y8A4"/>
<feature type="transmembrane region" description="Helical" evidence="1">
    <location>
        <begin position="86"/>
        <end position="107"/>
    </location>
</feature>